<feature type="transmembrane region" description="Helical" evidence="7">
    <location>
        <begin position="54"/>
        <end position="71"/>
    </location>
</feature>
<evidence type="ECO:0000256" key="7">
    <source>
        <dbReference type="SAM" id="Phobius"/>
    </source>
</evidence>
<evidence type="ECO:0000256" key="2">
    <source>
        <dbReference type="ARBA" id="ARBA00022475"/>
    </source>
</evidence>
<reference evidence="11" key="1">
    <citation type="journal article" date="2019" name="Int. J. Syst. Evol. Microbiol.">
        <title>The Global Catalogue of Microorganisms (GCM) 10K type strain sequencing project: providing services to taxonomists for standard genome sequencing and annotation.</title>
        <authorList>
            <consortium name="The Broad Institute Genomics Platform"/>
            <consortium name="The Broad Institute Genome Sequencing Center for Infectious Disease"/>
            <person name="Wu L."/>
            <person name="Ma J."/>
        </authorList>
    </citation>
    <scope>NUCLEOTIDE SEQUENCE [LARGE SCALE GENOMIC DNA]</scope>
    <source>
        <strain evidence="11">CCUG 55328</strain>
    </source>
</reference>
<feature type="transmembrane region" description="Helical" evidence="7">
    <location>
        <begin position="470"/>
        <end position="489"/>
    </location>
</feature>
<evidence type="ECO:0000256" key="3">
    <source>
        <dbReference type="ARBA" id="ARBA00022692"/>
    </source>
</evidence>
<comment type="caution">
    <text evidence="10">The sequence shown here is derived from an EMBL/GenBank/DDBJ whole genome shotgun (WGS) entry which is preliminary data.</text>
</comment>
<protein>
    <submittedName>
        <fullName evidence="10">ComEC/Rec2 family competence protein</fullName>
    </submittedName>
</protein>
<evidence type="ECO:0000256" key="5">
    <source>
        <dbReference type="ARBA" id="ARBA00023136"/>
    </source>
</evidence>
<organism evidence="10 11">
    <name type="scientific">Seohaeicola saemankumensis</name>
    <dbReference type="NCBI Taxonomy" id="481181"/>
    <lineage>
        <taxon>Bacteria</taxon>
        <taxon>Pseudomonadati</taxon>
        <taxon>Pseudomonadota</taxon>
        <taxon>Alphaproteobacteria</taxon>
        <taxon>Rhodobacterales</taxon>
        <taxon>Roseobacteraceae</taxon>
        <taxon>Seohaeicola</taxon>
    </lineage>
</organism>
<keyword evidence="4 7" id="KW-1133">Transmembrane helix</keyword>
<dbReference type="EMBL" id="JBHTKR010000002">
    <property type="protein sequence ID" value="MFD1194343.1"/>
    <property type="molecule type" value="Genomic_DNA"/>
</dbReference>
<dbReference type="Pfam" id="PF03772">
    <property type="entry name" value="Competence"/>
    <property type="match status" value="1"/>
</dbReference>
<feature type="transmembrane region" description="Helical" evidence="7">
    <location>
        <begin position="509"/>
        <end position="539"/>
    </location>
</feature>
<sequence>MSSDAQSGGQELRITATLSHVLGSQRGALLPWAPVFLAIGIGGYFSLRWEPSIMLLVALAGLALIGGWVAARAGPVAAPFLWALVLVAAGVAVAGARAHQVAGPQIGWRYYGPVEGRIVAIDRSASDAVRIVLDRVVLKDMAPQDTPRRVRLSLHGDQDHLRPWPGQVVITTGHLSVSNGPVEPGGFDFRRHAWFLKLGAVGYARSPVLLLRPPDGGQPVFTARMWLSARVQASLPGEVGAFAAAVMAGDRSGMGQDTLEALRVSNLAHLLAISGLHMGLLTGFVFGLFRLILAAVPVLGLRVPAKKLSAVLALLVAAGYLALSGGNVATERAFVMVAVVLVAVIFDRRALTLRAVAVAAMIILTLRPEALMGPGFQMSFAATTALVAVFAWIRDAGLPRLPAWLKPVAAVVVSSGVAGLATAPLGAAHFNQFAHYGLIANLLSVPLMGALVMPAAVLAVCLLPFGLEGVALWIMGQGLGWILGVAHLVTGLEGARGTVVTPPSLVLPLMALGALFVMLWQGWARLLGVPVVLVALLIWTGADRPTILIAGDGALVGAMTAQGRALSRASGAGFVARNWLDHDADPALQPDAAARWSGPMPLFFSETGQLIHLRGKAAADPACGPDDWLVLDRRAPPGLPCRVFDLRSLGDTGALAVHASGKGYRIVTVRDRTGERLWNRPPRPGRPVRRSPPDQ</sequence>
<dbReference type="PANTHER" id="PTHR30619:SF1">
    <property type="entry name" value="RECOMBINATION PROTEIN 2"/>
    <property type="match status" value="1"/>
</dbReference>
<evidence type="ECO:0000256" key="1">
    <source>
        <dbReference type="ARBA" id="ARBA00004651"/>
    </source>
</evidence>
<feature type="domain" description="ComEC/Rec2-related protein" evidence="8">
    <location>
        <begin position="247"/>
        <end position="521"/>
    </location>
</feature>
<evidence type="ECO:0000313" key="11">
    <source>
        <dbReference type="Proteomes" id="UP001597151"/>
    </source>
</evidence>
<dbReference type="InterPro" id="IPR025405">
    <property type="entry name" value="DUF4131"/>
</dbReference>
<feature type="transmembrane region" description="Helical" evidence="7">
    <location>
        <begin position="29"/>
        <end position="47"/>
    </location>
</feature>
<feature type="transmembrane region" description="Helical" evidence="7">
    <location>
        <begin position="438"/>
        <end position="463"/>
    </location>
</feature>
<dbReference type="Pfam" id="PF13567">
    <property type="entry name" value="DUF4131"/>
    <property type="match status" value="1"/>
</dbReference>
<evidence type="ECO:0000313" key="10">
    <source>
        <dbReference type="EMBL" id="MFD1194343.1"/>
    </source>
</evidence>
<feature type="transmembrane region" description="Helical" evidence="7">
    <location>
        <begin position="374"/>
        <end position="393"/>
    </location>
</feature>
<feature type="transmembrane region" description="Helical" evidence="7">
    <location>
        <begin position="405"/>
        <end position="426"/>
    </location>
</feature>
<feature type="transmembrane region" description="Helical" evidence="7">
    <location>
        <begin position="269"/>
        <end position="293"/>
    </location>
</feature>
<dbReference type="InterPro" id="IPR052159">
    <property type="entry name" value="Competence_DNA_uptake"/>
</dbReference>
<dbReference type="NCBIfam" id="TIGR00360">
    <property type="entry name" value="ComEC_N-term"/>
    <property type="match status" value="1"/>
</dbReference>
<keyword evidence="3 7" id="KW-0812">Transmembrane</keyword>
<evidence type="ECO:0000259" key="9">
    <source>
        <dbReference type="Pfam" id="PF13567"/>
    </source>
</evidence>
<dbReference type="InterPro" id="IPR004477">
    <property type="entry name" value="ComEC_N"/>
</dbReference>
<feature type="domain" description="DUF4131" evidence="9">
    <location>
        <begin position="51"/>
        <end position="208"/>
    </location>
</feature>
<feature type="region of interest" description="Disordered" evidence="6">
    <location>
        <begin position="676"/>
        <end position="695"/>
    </location>
</feature>
<evidence type="ECO:0000259" key="8">
    <source>
        <dbReference type="Pfam" id="PF03772"/>
    </source>
</evidence>
<feature type="transmembrane region" description="Helical" evidence="7">
    <location>
        <begin position="77"/>
        <end position="96"/>
    </location>
</feature>
<keyword evidence="5 7" id="KW-0472">Membrane</keyword>
<name>A0ABW3TB81_9RHOB</name>
<comment type="subcellular location">
    <subcellularLocation>
        <location evidence="1">Cell membrane</location>
        <topology evidence="1">Multi-pass membrane protein</topology>
    </subcellularLocation>
</comment>
<feature type="transmembrane region" description="Helical" evidence="7">
    <location>
        <begin position="305"/>
        <end position="323"/>
    </location>
</feature>
<dbReference type="Proteomes" id="UP001597151">
    <property type="component" value="Unassembled WGS sequence"/>
</dbReference>
<dbReference type="RefSeq" id="WP_380789761.1">
    <property type="nucleotide sequence ID" value="NZ_JBHTKR010000002.1"/>
</dbReference>
<accession>A0ABW3TB81</accession>
<evidence type="ECO:0000256" key="6">
    <source>
        <dbReference type="SAM" id="MobiDB-lite"/>
    </source>
</evidence>
<gene>
    <name evidence="10" type="ORF">ACFQ3C_06645</name>
</gene>
<dbReference type="PANTHER" id="PTHR30619">
    <property type="entry name" value="DNA INTERNALIZATION/COMPETENCE PROTEIN COMEC/REC2"/>
    <property type="match status" value="1"/>
</dbReference>
<keyword evidence="2" id="KW-1003">Cell membrane</keyword>
<keyword evidence="11" id="KW-1185">Reference proteome</keyword>
<evidence type="ECO:0000256" key="4">
    <source>
        <dbReference type="ARBA" id="ARBA00022989"/>
    </source>
</evidence>
<proteinExistence type="predicted"/>